<comment type="caution">
    <text evidence="1">The sequence shown here is derived from an EMBL/GenBank/DDBJ whole genome shotgun (WGS) entry which is preliminary data.</text>
</comment>
<organism evidence="1 2">
    <name type="scientific">Solirubrobacter pauli</name>
    <dbReference type="NCBI Taxonomy" id="166793"/>
    <lineage>
        <taxon>Bacteria</taxon>
        <taxon>Bacillati</taxon>
        <taxon>Actinomycetota</taxon>
        <taxon>Thermoleophilia</taxon>
        <taxon>Solirubrobacterales</taxon>
        <taxon>Solirubrobacteraceae</taxon>
        <taxon>Solirubrobacter</taxon>
    </lineage>
</organism>
<keyword evidence="1" id="KW-0238">DNA-binding</keyword>
<proteinExistence type="predicted"/>
<reference evidence="1 2" key="1">
    <citation type="submission" date="2018-10" db="EMBL/GenBank/DDBJ databases">
        <title>Genomic Encyclopedia of Archaeal and Bacterial Type Strains, Phase II (KMG-II): from individual species to whole genera.</title>
        <authorList>
            <person name="Goeker M."/>
        </authorList>
    </citation>
    <scope>NUCLEOTIDE SEQUENCE [LARGE SCALE GENOMIC DNA]</scope>
    <source>
        <strain evidence="1 2">DSM 14954</strain>
    </source>
</reference>
<dbReference type="AlphaFoldDB" id="A0A660KYU8"/>
<evidence type="ECO:0000313" key="2">
    <source>
        <dbReference type="Proteomes" id="UP000278962"/>
    </source>
</evidence>
<dbReference type="InterPro" id="IPR036388">
    <property type="entry name" value="WH-like_DNA-bd_sf"/>
</dbReference>
<dbReference type="OrthoDB" id="3186544at2"/>
<dbReference type="RefSeq" id="WP_121253978.1">
    <property type="nucleotide sequence ID" value="NZ_RBIL01000002.1"/>
</dbReference>
<dbReference type="SUPFAM" id="SSF46785">
    <property type="entry name" value="Winged helix' DNA-binding domain"/>
    <property type="match status" value="1"/>
</dbReference>
<sequence>MSRPELTLFSYEVMGLVGETGAGPHDLLQMARRGRILDWAGESQYYVEPKRLAKLGYLEAREAPGRTRARTVYSLTDKGRDALRAWARTPVTVTPLKSEPLLRLLIADIAGEEVTREALATLRADLADLVERLDASEAAAEALPHRARNLLLVNRFLRGFVALHEQLVDEAEDELR</sequence>
<evidence type="ECO:0000313" key="1">
    <source>
        <dbReference type="EMBL" id="RKQ86338.1"/>
    </source>
</evidence>
<gene>
    <name evidence="1" type="ORF">C8N24_4348</name>
</gene>
<accession>A0A660KYU8</accession>
<dbReference type="EMBL" id="RBIL01000002">
    <property type="protein sequence ID" value="RKQ86338.1"/>
    <property type="molecule type" value="Genomic_DNA"/>
</dbReference>
<dbReference type="InterPro" id="IPR036390">
    <property type="entry name" value="WH_DNA-bd_sf"/>
</dbReference>
<protein>
    <submittedName>
        <fullName evidence="1">DNA-binding PadR family transcriptional regulator</fullName>
    </submittedName>
</protein>
<dbReference type="Proteomes" id="UP000278962">
    <property type="component" value="Unassembled WGS sequence"/>
</dbReference>
<name>A0A660KYU8_9ACTN</name>
<dbReference type="GO" id="GO:0003677">
    <property type="term" value="F:DNA binding"/>
    <property type="evidence" value="ECO:0007669"/>
    <property type="project" value="UniProtKB-KW"/>
</dbReference>
<keyword evidence="2" id="KW-1185">Reference proteome</keyword>
<dbReference type="Gene3D" id="1.10.10.10">
    <property type="entry name" value="Winged helix-like DNA-binding domain superfamily/Winged helix DNA-binding domain"/>
    <property type="match status" value="1"/>
</dbReference>